<keyword evidence="1" id="KW-1133">Transmembrane helix</keyword>
<dbReference type="PANTHER" id="PTHR38454:SF1">
    <property type="entry name" value="INTEGRAL MEMBRANE PROTEIN"/>
    <property type="match status" value="1"/>
</dbReference>
<evidence type="ECO:0000256" key="1">
    <source>
        <dbReference type="SAM" id="Phobius"/>
    </source>
</evidence>
<feature type="transmembrane region" description="Helical" evidence="1">
    <location>
        <begin position="314"/>
        <end position="333"/>
    </location>
</feature>
<feature type="transmembrane region" description="Helical" evidence="1">
    <location>
        <begin position="402"/>
        <end position="423"/>
    </location>
</feature>
<keyword evidence="1" id="KW-0812">Transmembrane</keyword>
<dbReference type="Proteomes" id="UP000480303">
    <property type="component" value="Unassembled WGS sequence"/>
</dbReference>
<accession>A0A6A0BCV2</accession>
<dbReference type="InterPro" id="IPR018580">
    <property type="entry name" value="Uncharacterised_YfhO"/>
</dbReference>
<evidence type="ECO:0000313" key="2">
    <source>
        <dbReference type="EMBL" id="GFH43240.1"/>
    </source>
</evidence>
<dbReference type="Pfam" id="PF09586">
    <property type="entry name" value="YfhO"/>
    <property type="match status" value="1"/>
</dbReference>
<protein>
    <submittedName>
        <fullName evidence="2">ABC transporter permease</fullName>
    </submittedName>
</protein>
<dbReference type="EMBL" id="BLLI01000067">
    <property type="protein sequence ID" value="GFH43240.1"/>
    <property type="molecule type" value="Genomic_DNA"/>
</dbReference>
<organism evidence="2 3">
    <name type="scientific">Pseudolactococcus hodotermopsidis</name>
    <dbReference type="NCBI Taxonomy" id="2709157"/>
    <lineage>
        <taxon>Bacteria</taxon>
        <taxon>Bacillati</taxon>
        <taxon>Bacillota</taxon>
        <taxon>Bacilli</taxon>
        <taxon>Lactobacillales</taxon>
        <taxon>Streptococcaceae</taxon>
        <taxon>Pseudolactococcus</taxon>
    </lineage>
</organism>
<evidence type="ECO:0000313" key="3">
    <source>
        <dbReference type="Proteomes" id="UP000480303"/>
    </source>
</evidence>
<feature type="transmembrane region" description="Helical" evidence="1">
    <location>
        <begin position="131"/>
        <end position="151"/>
    </location>
</feature>
<feature type="transmembrane region" description="Helical" evidence="1">
    <location>
        <begin position="435"/>
        <end position="453"/>
    </location>
</feature>
<dbReference type="RefSeq" id="WP_172209676.1">
    <property type="nucleotide sequence ID" value="NZ_BLLI01000067.1"/>
</dbReference>
<feature type="transmembrane region" description="Helical" evidence="1">
    <location>
        <begin position="832"/>
        <end position="850"/>
    </location>
</feature>
<proteinExistence type="predicted"/>
<feature type="transmembrane region" description="Helical" evidence="1">
    <location>
        <begin position="65"/>
        <end position="86"/>
    </location>
</feature>
<feature type="transmembrane region" description="Helical" evidence="1">
    <location>
        <begin position="12"/>
        <end position="34"/>
    </location>
</feature>
<dbReference type="PANTHER" id="PTHR38454">
    <property type="entry name" value="INTEGRAL MEMBRANE PROTEIN-RELATED"/>
    <property type="match status" value="1"/>
</dbReference>
<name>A0A6A0BCV2_9LACT</name>
<dbReference type="AlphaFoldDB" id="A0A6A0BCV2"/>
<comment type="caution">
    <text evidence="2">The sequence shown here is derived from an EMBL/GenBank/DDBJ whole genome shotgun (WGS) entry which is preliminary data.</text>
</comment>
<feature type="transmembrane region" description="Helical" evidence="1">
    <location>
        <begin position="287"/>
        <end position="307"/>
    </location>
</feature>
<feature type="transmembrane region" description="Helical" evidence="1">
    <location>
        <begin position="158"/>
        <end position="177"/>
    </location>
</feature>
<keyword evidence="1" id="KW-0472">Membrane</keyword>
<feature type="transmembrane region" description="Helical" evidence="1">
    <location>
        <begin position="353"/>
        <end position="370"/>
    </location>
</feature>
<feature type="transmembrane region" description="Helical" evidence="1">
    <location>
        <begin position="225"/>
        <end position="248"/>
    </location>
</feature>
<gene>
    <name evidence="2" type="primary">yieH</name>
    <name evidence="2" type="ORF">Hs30E_17910</name>
</gene>
<feature type="transmembrane region" description="Helical" evidence="1">
    <location>
        <begin position="377"/>
        <end position="396"/>
    </location>
</feature>
<feature type="transmembrane region" description="Helical" evidence="1">
    <location>
        <begin position="106"/>
        <end position="125"/>
    </location>
</feature>
<reference evidence="2 3" key="1">
    <citation type="submission" date="2020-02" db="EMBL/GenBank/DDBJ databases">
        <title>Draft genome sequence of Lactococcus sp. Hs30E4-3.</title>
        <authorList>
            <person name="Noda S."/>
            <person name="Yuki M."/>
            <person name="Ohkuma M."/>
        </authorList>
    </citation>
    <scope>NUCLEOTIDE SEQUENCE [LARGE SCALE GENOMIC DNA]</scope>
    <source>
        <strain evidence="2 3">Hs30E4-3</strain>
    </source>
</reference>
<sequence>MSAFIKKNKIFLALSFLIPLLIMAINFAFLDIYWGSDTTVLAGDAYHQYVAFHSLFSHILHNDSGFFYTFTSGLGLNFLSFSSYYLGSFLMPLTYFFDASNMPDCLYLLTLLKFGLIGLSSFSAFKNMYLSLSNWLILSLSSAYTLMSFIVNQSEIIMWLDVFIWIPLIIWGLHSLMDKQKRTLYFVSLTLLFIQNYYFGFMLAIFLTGYFFARLTFNGWSLSKLIDFAITSILSGIASLIMILPMYLDLKANGEAFSKVNARYTENAWYFDIFAKNFISSYDTTQYGAVPTIYIGLLTFLLAVLFFATKTIRLRTKFAFLSLIAFIITSFYLRPLDLFWQGMHTPNMFLHRYSFVFSILIVIMAAETLTRLSEIRLRWLIFLSLLMITGFTATVLSKHYNYITSLNISLTILFGIAYLIILIANRKNWLTTKQVPIFMMIFMLVEIGINTSYQLNGISDEWHYSSRNSYDENTKKILPAAKVAMTDKTFYRMDETHPDTANDGMKFGYHSLSQFSSVRNRKSSSTLNLLGFRSDGTNLNLRYPLNTVLMDSIFGIRYNLNTREADKYGFSATGTPHLSENSYALAPAIFVENGYFDVKLKDKKIVANQTAFVNQLAGTSSTFFSQFYTDSEKTNAKITGGNDRITLTQKGKDEMTLSYTVTAPANGQAYLKFADVTYENTDAEYIKVTINNIENAQTQSLYINTYDTGSLINLGYFETASKVEITLDFPQNKFINFDTTEFWSLNTKIYSSVINKLKETPVTVKQIKNGLRAAVKTKTTGDLFLSIPYDKGWTAKVDGKIVPIKQAQTGFMKVPLSSIGTHQIELNFIPQGFKIGILCFISAIFLFVIYNKKKHTSLN</sequence>
<feature type="transmembrane region" description="Helical" evidence="1">
    <location>
        <begin position="197"/>
        <end position="213"/>
    </location>
</feature>
<keyword evidence="3" id="KW-1185">Reference proteome</keyword>